<accession>A0A0F9KI72</accession>
<name>A0A0F9KI72_9ZZZZ</name>
<proteinExistence type="predicted"/>
<gene>
    <name evidence="1" type="ORF">LCGC14_1400360</name>
</gene>
<evidence type="ECO:0000313" key="1">
    <source>
        <dbReference type="EMBL" id="KKM74436.1"/>
    </source>
</evidence>
<sequence length="144" mass="16061">MNSKYSMVKGPQGMPKVCKRQPPYCDDVAFPPPTVQALITFHGTSSIGSALEIVEVIRPRLETPPGDIWTQVISRPCYEILFFFETASLYAPLRAAFDVIEGDAPTVNVSYPLSPYQGMKRYDTLQRFMDISLGSGLATFRVTF</sequence>
<dbReference type="AlphaFoldDB" id="A0A0F9KI72"/>
<comment type="caution">
    <text evidence="1">The sequence shown here is derived from an EMBL/GenBank/DDBJ whole genome shotgun (WGS) entry which is preliminary data.</text>
</comment>
<reference evidence="1" key="1">
    <citation type="journal article" date="2015" name="Nature">
        <title>Complex archaea that bridge the gap between prokaryotes and eukaryotes.</title>
        <authorList>
            <person name="Spang A."/>
            <person name="Saw J.H."/>
            <person name="Jorgensen S.L."/>
            <person name="Zaremba-Niedzwiedzka K."/>
            <person name="Martijn J."/>
            <person name="Lind A.E."/>
            <person name="van Eijk R."/>
            <person name="Schleper C."/>
            <person name="Guy L."/>
            <person name="Ettema T.J."/>
        </authorList>
    </citation>
    <scope>NUCLEOTIDE SEQUENCE</scope>
</reference>
<protein>
    <submittedName>
        <fullName evidence="1">Uncharacterized protein</fullName>
    </submittedName>
</protein>
<organism evidence="1">
    <name type="scientific">marine sediment metagenome</name>
    <dbReference type="NCBI Taxonomy" id="412755"/>
    <lineage>
        <taxon>unclassified sequences</taxon>
        <taxon>metagenomes</taxon>
        <taxon>ecological metagenomes</taxon>
    </lineage>
</organism>
<dbReference type="EMBL" id="LAZR01009142">
    <property type="protein sequence ID" value="KKM74436.1"/>
    <property type="molecule type" value="Genomic_DNA"/>
</dbReference>